<feature type="transmembrane region" description="Helical" evidence="6">
    <location>
        <begin position="31"/>
        <end position="50"/>
    </location>
</feature>
<evidence type="ECO:0000256" key="1">
    <source>
        <dbReference type="ARBA" id="ARBA00004651"/>
    </source>
</evidence>
<feature type="transmembrane region" description="Helical" evidence="6">
    <location>
        <begin position="167"/>
        <end position="184"/>
    </location>
</feature>
<dbReference type="PATRIC" id="fig|1423813.3.peg.1431"/>
<name>A0A0R2AIL0_9LACO</name>
<evidence type="ECO:0000313" key="8">
    <source>
        <dbReference type="EMBL" id="KRM62700.1"/>
    </source>
</evidence>
<gene>
    <name evidence="8" type="ORF">FC26_GL001405</name>
</gene>
<evidence type="ECO:0000256" key="5">
    <source>
        <dbReference type="ARBA" id="ARBA00023136"/>
    </source>
</evidence>
<evidence type="ECO:0000256" key="3">
    <source>
        <dbReference type="ARBA" id="ARBA00022692"/>
    </source>
</evidence>
<reference evidence="8 9" key="1">
    <citation type="journal article" date="2015" name="Genome Announc.">
        <title>Expanding the biotechnology potential of lactobacilli through comparative genomics of 213 strains and associated genera.</title>
        <authorList>
            <person name="Sun Z."/>
            <person name="Harris H.M."/>
            <person name="McCann A."/>
            <person name="Guo C."/>
            <person name="Argimon S."/>
            <person name="Zhang W."/>
            <person name="Yang X."/>
            <person name="Jeffery I.B."/>
            <person name="Cooney J.C."/>
            <person name="Kagawa T.F."/>
            <person name="Liu W."/>
            <person name="Song Y."/>
            <person name="Salvetti E."/>
            <person name="Wrobel A."/>
            <person name="Rasinkangas P."/>
            <person name="Parkhill J."/>
            <person name="Rea M.C."/>
            <person name="O'Sullivan O."/>
            <person name="Ritari J."/>
            <person name="Douillard F.P."/>
            <person name="Paul Ross R."/>
            <person name="Yang R."/>
            <person name="Briner A.E."/>
            <person name="Felis G.E."/>
            <person name="de Vos W.M."/>
            <person name="Barrangou R."/>
            <person name="Klaenhammer T.R."/>
            <person name="Caufield P.W."/>
            <person name="Cui Y."/>
            <person name="Zhang H."/>
            <person name="O'Toole P.W."/>
        </authorList>
    </citation>
    <scope>NUCLEOTIDE SEQUENCE [LARGE SCALE GENOMIC DNA]</scope>
    <source>
        <strain evidence="8 9">DSM 20634</strain>
    </source>
</reference>
<dbReference type="OrthoDB" id="9766638at2"/>
<dbReference type="Pfam" id="PF07690">
    <property type="entry name" value="MFS_1"/>
    <property type="match status" value="1"/>
</dbReference>
<dbReference type="InterPro" id="IPR036259">
    <property type="entry name" value="MFS_trans_sf"/>
</dbReference>
<dbReference type="InterPro" id="IPR011701">
    <property type="entry name" value="MFS"/>
</dbReference>
<dbReference type="GO" id="GO:0005886">
    <property type="term" value="C:plasma membrane"/>
    <property type="evidence" value="ECO:0007669"/>
    <property type="project" value="UniProtKB-SubCell"/>
</dbReference>
<dbReference type="GO" id="GO:0061513">
    <property type="term" value="F:glucose 6-phosphate:phosphate antiporter activity"/>
    <property type="evidence" value="ECO:0007669"/>
    <property type="project" value="TreeGrafter"/>
</dbReference>
<comment type="subcellular location">
    <subcellularLocation>
        <location evidence="1">Cell membrane</location>
        <topology evidence="1">Multi-pass membrane protein</topology>
    </subcellularLocation>
</comment>
<dbReference type="Proteomes" id="UP000051733">
    <property type="component" value="Unassembled WGS sequence"/>
</dbReference>
<dbReference type="PANTHER" id="PTHR43826">
    <property type="entry name" value="GLUCOSE-6-PHOSPHATE EXCHANGER SLC37A4"/>
    <property type="match status" value="1"/>
</dbReference>
<protein>
    <recommendedName>
        <fullName evidence="7">Major facilitator superfamily (MFS) profile domain-containing protein</fullName>
    </recommendedName>
</protein>
<evidence type="ECO:0000256" key="6">
    <source>
        <dbReference type="SAM" id="Phobius"/>
    </source>
</evidence>
<dbReference type="InterPro" id="IPR051337">
    <property type="entry name" value="OPA_Antiporter"/>
</dbReference>
<evidence type="ECO:0000259" key="7">
    <source>
        <dbReference type="PROSITE" id="PS50850"/>
    </source>
</evidence>
<dbReference type="PROSITE" id="PS50850">
    <property type="entry name" value="MFS"/>
    <property type="match status" value="1"/>
</dbReference>
<feature type="transmembrane region" description="Helical" evidence="6">
    <location>
        <begin position="100"/>
        <end position="123"/>
    </location>
</feature>
<feature type="transmembrane region" description="Helical" evidence="6">
    <location>
        <begin position="135"/>
        <end position="155"/>
    </location>
</feature>
<dbReference type="STRING" id="1423813.FC26_GL001405"/>
<evidence type="ECO:0000256" key="2">
    <source>
        <dbReference type="ARBA" id="ARBA00022448"/>
    </source>
</evidence>
<dbReference type="SUPFAM" id="SSF103473">
    <property type="entry name" value="MFS general substrate transporter"/>
    <property type="match status" value="1"/>
</dbReference>
<evidence type="ECO:0000313" key="9">
    <source>
        <dbReference type="Proteomes" id="UP000051733"/>
    </source>
</evidence>
<dbReference type="InterPro" id="IPR020846">
    <property type="entry name" value="MFS_dom"/>
</dbReference>
<keyword evidence="2" id="KW-0813">Transport</keyword>
<keyword evidence="3 6" id="KW-0812">Transmembrane</keyword>
<dbReference type="EMBL" id="AYYY01000002">
    <property type="protein sequence ID" value="KRM62700.1"/>
    <property type="molecule type" value="Genomic_DNA"/>
</dbReference>
<feature type="transmembrane region" description="Helical" evidence="6">
    <location>
        <begin position="190"/>
        <end position="211"/>
    </location>
</feature>
<keyword evidence="5 6" id="KW-0472">Membrane</keyword>
<dbReference type="PANTHER" id="PTHR43826:SF3">
    <property type="entry name" value="GLUCOSE-6-PHOSPHATE EXCHANGER SLC37A4"/>
    <property type="match status" value="1"/>
</dbReference>
<feature type="transmembrane region" description="Helical" evidence="6">
    <location>
        <begin position="7"/>
        <end position="25"/>
    </location>
</feature>
<organism evidence="8 9">
    <name type="scientific">Paucilactobacillus vaccinostercus DSM 20634</name>
    <dbReference type="NCBI Taxonomy" id="1423813"/>
    <lineage>
        <taxon>Bacteria</taxon>
        <taxon>Bacillati</taxon>
        <taxon>Bacillota</taxon>
        <taxon>Bacilli</taxon>
        <taxon>Lactobacillales</taxon>
        <taxon>Lactobacillaceae</taxon>
        <taxon>Paucilactobacillus</taxon>
    </lineage>
</organism>
<dbReference type="Gene3D" id="1.20.1250.20">
    <property type="entry name" value="MFS general substrate transporter like domains"/>
    <property type="match status" value="2"/>
</dbReference>
<feature type="transmembrane region" description="Helical" evidence="6">
    <location>
        <begin position="255"/>
        <end position="275"/>
    </location>
</feature>
<sequence length="278" mass="30481">MANGFSGFGQAIAMIMVVIALKISPNLGWRSAFFLPVIVAAIVAIIYWRLTKDSPESLGLQPFTDDAALTQSENEIQASMGNHGQLYPYIYLLKSWKYDVWLVIIALQSIVRYGLLTWIPLYFTKMLHFDVSSGLIQSLVLPIGMGFGALFVPMLADRYLASNRLPAVIMCALVGGVVALIFPFTRNELLISILLFVAGFFVYAINGLTWAPAMEAGGRQYAATASGMMDFVAYIGASVQAIIFGFTLDGNNWELLFLIITIVNVMMIALALIAGKRK</sequence>
<keyword evidence="4 6" id="KW-1133">Transmembrane helix</keyword>
<keyword evidence="9" id="KW-1185">Reference proteome</keyword>
<feature type="transmembrane region" description="Helical" evidence="6">
    <location>
        <begin position="231"/>
        <end position="249"/>
    </location>
</feature>
<dbReference type="AlphaFoldDB" id="A0A0R2AIL0"/>
<evidence type="ECO:0000256" key="4">
    <source>
        <dbReference type="ARBA" id="ARBA00022989"/>
    </source>
</evidence>
<feature type="domain" description="Major facilitator superfamily (MFS) profile" evidence="7">
    <location>
        <begin position="1"/>
        <end position="278"/>
    </location>
</feature>
<proteinExistence type="predicted"/>
<dbReference type="GO" id="GO:0035435">
    <property type="term" value="P:phosphate ion transmembrane transport"/>
    <property type="evidence" value="ECO:0007669"/>
    <property type="project" value="TreeGrafter"/>
</dbReference>
<accession>A0A0R2AIL0</accession>
<comment type="caution">
    <text evidence="8">The sequence shown here is derived from an EMBL/GenBank/DDBJ whole genome shotgun (WGS) entry which is preliminary data.</text>
</comment>